<dbReference type="EMBL" id="VSRR010017527">
    <property type="protein sequence ID" value="MPC60447.1"/>
    <property type="molecule type" value="Genomic_DNA"/>
</dbReference>
<keyword evidence="2" id="KW-1185">Reference proteome</keyword>
<gene>
    <name evidence="1" type="ORF">E2C01_054492</name>
</gene>
<dbReference type="Proteomes" id="UP000324222">
    <property type="component" value="Unassembled WGS sequence"/>
</dbReference>
<organism evidence="1 2">
    <name type="scientific">Portunus trituberculatus</name>
    <name type="common">Swimming crab</name>
    <name type="synonym">Neptunus trituberculatus</name>
    <dbReference type="NCBI Taxonomy" id="210409"/>
    <lineage>
        <taxon>Eukaryota</taxon>
        <taxon>Metazoa</taxon>
        <taxon>Ecdysozoa</taxon>
        <taxon>Arthropoda</taxon>
        <taxon>Crustacea</taxon>
        <taxon>Multicrustacea</taxon>
        <taxon>Malacostraca</taxon>
        <taxon>Eumalacostraca</taxon>
        <taxon>Eucarida</taxon>
        <taxon>Decapoda</taxon>
        <taxon>Pleocyemata</taxon>
        <taxon>Brachyura</taxon>
        <taxon>Eubrachyura</taxon>
        <taxon>Portunoidea</taxon>
        <taxon>Portunidae</taxon>
        <taxon>Portuninae</taxon>
        <taxon>Portunus</taxon>
    </lineage>
</organism>
<name>A0A5B7GTC3_PORTR</name>
<protein>
    <submittedName>
        <fullName evidence="1">Uncharacterized protein</fullName>
    </submittedName>
</protein>
<accession>A0A5B7GTC3</accession>
<sequence>MLAGRLTPTDYYSKRSEAPRLVLSPILTYLYTASDGLEIRRFFTYNLEFCPPNINILSSHAWKVFPRMTFASVHLQLKPIPSPYDLTKELHLARFKNVTVHCFQNHLTVKT</sequence>
<comment type="caution">
    <text evidence="1">The sequence shown here is derived from an EMBL/GenBank/DDBJ whole genome shotgun (WGS) entry which is preliminary data.</text>
</comment>
<reference evidence="1 2" key="1">
    <citation type="submission" date="2019-05" db="EMBL/GenBank/DDBJ databases">
        <title>Another draft genome of Portunus trituberculatus and its Hox gene families provides insights of decapod evolution.</title>
        <authorList>
            <person name="Jeong J.-H."/>
            <person name="Song I."/>
            <person name="Kim S."/>
            <person name="Choi T."/>
            <person name="Kim D."/>
            <person name="Ryu S."/>
            <person name="Kim W."/>
        </authorList>
    </citation>
    <scope>NUCLEOTIDE SEQUENCE [LARGE SCALE GENOMIC DNA]</scope>
    <source>
        <tissue evidence="1">Muscle</tissue>
    </source>
</reference>
<dbReference type="AlphaFoldDB" id="A0A5B7GTC3"/>
<proteinExistence type="predicted"/>
<evidence type="ECO:0000313" key="2">
    <source>
        <dbReference type="Proteomes" id="UP000324222"/>
    </source>
</evidence>
<evidence type="ECO:0000313" key="1">
    <source>
        <dbReference type="EMBL" id="MPC60447.1"/>
    </source>
</evidence>